<protein>
    <submittedName>
        <fullName evidence="2">Helix-turn-helix domain protein</fullName>
    </submittedName>
</protein>
<dbReference type="KEGG" id="ica:Intca_1444"/>
<dbReference type="eggNOG" id="COG3620">
    <property type="taxonomic scope" value="Bacteria"/>
</dbReference>
<keyword evidence="3" id="KW-1185">Reference proteome</keyword>
<accession>E6S7Q2</accession>
<feature type="domain" description="HTH cro/C1-type" evidence="1">
    <location>
        <begin position="19"/>
        <end position="73"/>
    </location>
</feature>
<gene>
    <name evidence="2" type="ordered locus">Intca_1444</name>
</gene>
<dbReference type="SUPFAM" id="SSF47413">
    <property type="entry name" value="lambda repressor-like DNA-binding domains"/>
    <property type="match status" value="1"/>
</dbReference>
<evidence type="ECO:0000313" key="3">
    <source>
        <dbReference type="Proteomes" id="UP000008914"/>
    </source>
</evidence>
<dbReference type="Gene3D" id="1.10.260.40">
    <property type="entry name" value="lambda repressor-like DNA-binding domains"/>
    <property type="match status" value="1"/>
</dbReference>
<evidence type="ECO:0000259" key="1">
    <source>
        <dbReference type="PROSITE" id="PS50943"/>
    </source>
</evidence>
<dbReference type="SMART" id="SM00530">
    <property type="entry name" value="HTH_XRE"/>
    <property type="match status" value="1"/>
</dbReference>
<sequence>MTLMTEYVVRDWARIGAIVREHRRQAGLTQAALAQGAGVSRGWLVRLEAGHSTADTPTVFKVLRALDLELVARPTRRTEAEAAAELALAELLGDA</sequence>
<dbReference type="InterPro" id="IPR001387">
    <property type="entry name" value="Cro/C1-type_HTH"/>
</dbReference>
<dbReference type="Pfam" id="PF01381">
    <property type="entry name" value="HTH_3"/>
    <property type="match status" value="1"/>
</dbReference>
<reference evidence="2 3" key="1">
    <citation type="journal article" date="2010" name="Stand. Genomic Sci.">
        <title>Complete genome sequence of Intrasporangium calvum type strain (7 KIP).</title>
        <authorList>
            <person name="Del Rio T.G."/>
            <person name="Chertkov O."/>
            <person name="Yasawong M."/>
            <person name="Lucas S."/>
            <person name="Deshpande S."/>
            <person name="Cheng J.F."/>
            <person name="Detter C."/>
            <person name="Tapia R."/>
            <person name="Han C."/>
            <person name="Goodwin L."/>
            <person name="Pitluck S."/>
            <person name="Liolios K."/>
            <person name="Ivanova N."/>
            <person name="Mavromatis K."/>
            <person name="Pati A."/>
            <person name="Chen A."/>
            <person name="Palaniappan K."/>
            <person name="Land M."/>
            <person name="Hauser L."/>
            <person name="Chang Y.J."/>
            <person name="Jeffries C.D."/>
            <person name="Rohde M."/>
            <person name="Pukall R."/>
            <person name="Sikorski J."/>
            <person name="Goker M."/>
            <person name="Woyke T."/>
            <person name="Bristow J."/>
            <person name="Eisen J.A."/>
            <person name="Markowitz V."/>
            <person name="Hugenholtz P."/>
            <person name="Kyrpides N.C."/>
            <person name="Klenk H.P."/>
            <person name="Lapidus A."/>
        </authorList>
    </citation>
    <scope>NUCLEOTIDE SEQUENCE [LARGE SCALE GENOMIC DNA]</scope>
    <source>
        <strain evidence="3">ATCC 23552 / DSM 43043 / JCM 3097 / NBRC 12989 / 7 KIP</strain>
    </source>
</reference>
<dbReference type="AlphaFoldDB" id="E6S7Q2"/>
<evidence type="ECO:0000313" key="2">
    <source>
        <dbReference type="EMBL" id="ADU47959.1"/>
    </source>
</evidence>
<dbReference type="Proteomes" id="UP000008914">
    <property type="component" value="Chromosome"/>
</dbReference>
<dbReference type="EMBL" id="CP002343">
    <property type="protein sequence ID" value="ADU47959.1"/>
    <property type="molecule type" value="Genomic_DNA"/>
</dbReference>
<dbReference type="PROSITE" id="PS50943">
    <property type="entry name" value="HTH_CROC1"/>
    <property type="match status" value="1"/>
</dbReference>
<name>E6S7Q2_INTC7</name>
<dbReference type="InterPro" id="IPR010982">
    <property type="entry name" value="Lambda_DNA-bd_dom_sf"/>
</dbReference>
<dbReference type="STRING" id="710696.Intca_1444"/>
<dbReference type="CDD" id="cd00093">
    <property type="entry name" value="HTH_XRE"/>
    <property type="match status" value="1"/>
</dbReference>
<dbReference type="HOGENOM" id="CLU_066192_47_3_11"/>
<organism evidence="2 3">
    <name type="scientific">Intrasporangium calvum (strain ATCC 23552 / DSM 43043 / JCM 3097 / NBRC 12989 / NCIMB 10167 / NRRL B-3866 / 7 KIP)</name>
    <dbReference type="NCBI Taxonomy" id="710696"/>
    <lineage>
        <taxon>Bacteria</taxon>
        <taxon>Bacillati</taxon>
        <taxon>Actinomycetota</taxon>
        <taxon>Actinomycetes</taxon>
        <taxon>Micrococcales</taxon>
        <taxon>Intrasporangiaceae</taxon>
        <taxon>Intrasporangium</taxon>
    </lineage>
</organism>
<dbReference type="GO" id="GO:0003677">
    <property type="term" value="F:DNA binding"/>
    <property type="evidence" value="ECO:0007669"/>
    <property type="project" value="InterPro"/>
</dbReference>
<proteinExistence type="predicted"/>